<evidence type="ECO:0000259" key="12">
    <source>
        <dbReference type="PROSITE" id="PS50885"/>
    </source>
</evidence>
<dbReference type="SMART" id="SM00283">
    <property type="entry name" value="MA"/>
    <property type="match status" value="1"/>
</dbReference>
<dbReference type="PROSITE" id="PS50885">
    <property type="entry name" value="HAMP"/>
    <property type="match status" value="1"/>
</dbReference>
<evidence type="ECO:0000256" key="5">
    <source>
        <dbReference type="ARBA" id="ARBA00022989"/>
    </source>
</evidence>
<keyword evidence="14" id="KW-1185">Reference proteome</keyword>
<dbReference type="KEGG" id="palb:EJC50_24520"/>
<dbReference type="Proteomes" id="UP000272528">
    <property type="component" value="Chromosome"/>
</dbReference>
<feature type="transmembrane region" description="Helical" evidence="10">
    <location>
        <begin position="304"/>
        <end position="327"/>
    </location>
</feature>
<name>A0A3S9A9R0_9BACL</name>
<dbReference type="CDD" id="cd11386">
    <property type="entry name" value="MCP_signal"/>
    <property type="match status" value="1"/>
</dbReference>
<dbReference type="FunFam" id="1.10.287.950:FF:000001">
    <property type="entry name" value="Methyl-accepting chemotaxis sensory transducer"/>
    <property type="match status" value="1"/>
</dbReference>
<reference evidence="14" key="1">
    <citation type="submission" date="2018-12" db="EMBL/GenBank/DDBJ databases">
        <title>Genome sequence of Peanibacillus sp.</title>
        <authorList>
            <person name="Subramani G."/>
            <person name="Srinivasan S."/>
            <person name="Kim M.K."/>
        </authorList>
    </citation>
    <scope>NUCLEOTIDE SEQUENCE [LARGE SCALE GENOMIC DNA]</scope>
    <source>
        <strain evidence="14">18JY67-1</strain>
    </source>
</reference>
<keyword evidence="5 10" id="KW-1133">Transmembrane helix</keyword>
<keyword evidence="2" id="KW-1003">Cell membrane</keyword>
<comment type="subcellular location">
    <subcellularLocation>
        <location evidence="1">Cell membrane</location>
        <topology evidence="1">Multi-pass membrane protein</topology>
    </subcellularLocation>
</comment>
<organism evidence="13 14">
    <name type="scientific">Paenibacillus albus</name>
    <dbReference type="NCBI Taxonomy" id="2495582"/>
    <lineage>
        <taxon>Bacteria</taxon>
        <taxon>Bacillati</taxon>
        <taxon>Bacillota</taxon>
        <taxon>Bacilli</taxon>
        <taxon>Bacillales</taxon>
        <taxon>Paenibacillaceae</taxon>
        <taxon>Paenibacillus</taxon>
    </lineage>
</organism>
<evidence type="ECO:0000256" key="3">
    <source>
        <dbReference type="ARBA" id="ARBA00022500"/>
    </source>
</evidence>
<comment type="similarity">
    <text evidence="8">Belongs to the methyl-accepting chemotaxis (MCP) protein family.</text>
</comment>
<dbReference type="Gene3D" id="1.10.287.950">
    <property type="entry name" value="Methyl-accepting chemotaxis protein"/>
    <property type="match status" value="1"/>
</dbReference>
<evidence type="ECO:0000256" key="1">
    <source>
        <dbReference type="ARBA" id="ARBA00004651"/>
    </source>
</evidence>
<dbReference type="SMART" id="SM00304">
    <property type="entry name" value="HAMP"/>
    <property type="match status" value="2"/>
</dbReference>
<dbReference type="CDD" id="cd12912">
    <property type="entry name" value="PDC2_MCP_like"/>
    <property type="match status" value="1"/>
</dbReference>
<dbReference type="GO" id="GO:0005886">
    <property type="term" value="C:plasma membrane"/>
    <property type="evidence" value="ECO:0007669"/>
    <property type="project" value="UniProtKB-SubCell"/>
</dbReference>
<dbReference type="GO" id="GO:0006935">
    <property type="term" value="P:chemotaxis"/>
    <property type="evidence" value="ECO:0007669"/>
    <property type="project" value="UniProtKB-KW"/>
</dbReference>
<dbReference type="SUPFAM" id="SSF58104">
    <property type="entry name" value="Methyl-accepting chemotaxis protein (MCP) signaling domain"/>
    <property type="match status" value="1"/>
</dbReference>
<evidence type="ECO:0000256" key="2">
    <source>
        <dbReference type="ARBA" id="ARBA00022475"/>
    </source>
</evidence>
<dbReference type="InterPro" id="IPR004089">
    <property type="entry name" value="MCPsignal_dom"/>
</dbReference>
<evidence type="ECO:0000313" key="14">
    <source>
        <dbReference type="Proteomes" id="UP000272528"/>
    </source>
</evidence>
<dbReference type="Pfam" id="PF00672">
    <property type="entry name" value="HAMP"/>
    <property type="match status" value="1"/>
</dbReference>
<dbReference type="PANTHER" id="PTHR32089:SF112">
    <property type="entry name" value="LYSOZYME-LIKE PROTEIN-RELATED"/>
    <property type="match status" value="1"/>
</dbReference>
<keyword evidence="3" id="KW-0145">Chemotaxis</keyword>
<evidence type="ECO:0000256" key="8">
    <source>
        <dbReference type="ARBA" id="ARBA00029447"/>
    </source>
</evidence>
<evidence type="ECO:0000313" key="13">
    <source>
        <dbReference type="EMBL" id="AZN42492.1"/>
    </source>
</evidence>
<dbReference type="PANTHER" id="PTHR32089">
    <property type="entry name" value="METHYL-ACCEPTING CHEMOTAXIS PROTEIN MCPB"/>
    <property type="match status" value="1"/>
</dbReference>
<dbReference type="EMBL" id="CP034437">
    <property type="protein sequence ID" value="AZN42492.1"/>
    <property type="molecule type" value="Genomic_DNA"/>
</dbReference>
<evidence type="ECO:0000256" key="10">
    <source>
        <dbReference type="SAM" id="Phobius"/>
    </source>
</evidence>
<sequence length="643" mass="69850">MFKHRFKLSSIANTLALLVTIISLITFSVLGSIMYSYSKRLIVQQQEDLILSKTQAIVQQIDALFKEKGTLVNQMATNKLFQKYIETTKSTADIVTSPYAAETLSTLSAIKDTDKNLLDTWVASDSANGGKGFWYEHDKAHSKADFDIKARPYYQPALAAEGVYYSDPYVDAGTGNLNIGIFHKVNDDQGKFIGFVAADLGMKDMPAIMQSYTLGETGYSMLVSKSGDLLYHPDKDKVLKEKLTDDKGELGEVAKKMVAGESGLALINDNGVKRYIGYAMSKETGWSVGLTVTQKEVMSGLKSFSVLTLAGFTISLIFLVAITYWALRYILRSIPVVLAKLKQIENGDLTVQFDVNSNNEIGKIASGVQSMVQQVYQMIRTIAETSHSLTASTNEISVTTEEVARGSMVQAESAQTATELVKKLTDAASQVSKRAQEAVELTVQTNSGAEAGGEAVRRTIESMENLMDRMSKLEKDSNQIGMIIQVINEISEQTNLLALNAAIEAARAGEQGRGFAVVADEVRKLAERSSDSTKQIVSIIAGMQNSTQESVDAVRETADLSRQTGQELERIIAMVGEVARQSEGIATESQKQVSGAQEAMREIESIAAVSEEAAAAAEETAGSSHTLSTLSESLNEVVKKFKV</sequence>
<dbReference type="Pfam" id="PF00015">
    <property type="entry name" value="MCPsignal"/>
    <property type="match status" value="1"/>
</dbReference>
<dbReference type="CDD" id="cd12913">
    <property type="entry name" value="PDC1_MCP_like"/>
    <property type="match status" value="1"/>
</dbReference>
<dbReference type="InterPro" id="IPR003660">
    <property type="entry name" value="HAMP_dom"/>
</dbReference>
<keyword evidence="7 9" id="KW-0807">Transducer</keyword>
<proteinExistence type="inferred from homology"/>
<dbReference type="GO" id="GO:0007165">
    <property type="term" value="P:signal transduction"/>
    <property type="evidence" value="ECO:0007669"/>
    <property type="project" value="UniProtKB-KW"/>
</dbReference>
<feature type="domain" description="HAMP" evidence="12">
    <location>
        <begin position="328"/>
        <end position="380"/>
    </location>
</feature>
<dbReference type="Gene3D" id="3.30.450.20">
    <property type="entry name" value="PAS domain"/>
    <property type="match status" value="2"/>
</dbReference>
<evidence type="ECO:0000256" key="9">
    <source>
        <dbReference type="PROSITE-ProRule" id="PRU00284"/>
    </source>
</evidence>
<dbReference type="CDD" id="cd06225">
    <property type="entry name" value="HAMP"/>
    <property type="match status" value="1"/>
</dbReference>
<dbReference type="OrthoDB" id="243053at2"/>
<evidence type="ECO:0000256" key="6">
    <source>
        <dbReference type="ARBA" id="ARBA00023136"/>
    </source>
</evidence>
<feature type="transmembrane region" description="Helical" evidence="10">
    <location>
        <begin position="15"/>
        <end position="37"/>
    </location>
</feature>
<protein>
    <submittedName>
        <fullName evidence="13">Methyl-accepting chemotaxis protein</fullName>
    </submittedName>
</protein>
<dbReference type="InterPro" id="IPR033479">
    <property type="entry name" value="dCache_1"/>
</dbReference>
<gene>
    <name evidence="13" type="ORF">EJC50_24520</name>
</gene>
<evidence type="ECO:0000256" key="4">
    <source>
        <dbReference type="ARBA" id="ARBA00022692"/>
    </source>
</evidence>
<dbReference type="SUPFAM" id="SSF103190">
    <property type="entry name" value="Sensory domain-like"/>
    <property type="match status" value="1"/>
</dbReference>
<dbReference type="RefSeq" id="WP_126018251.1">
    <property type="nucleotide sequence ID" value="NZ_CP034437.1"/>
</dbReference>
<feature type="domain" description="Methyl-accepting transducer" evidence="11">
    <location>
        <begin position="385"/>
        <end position="628"/>
    </location>
</feature>
<accession>A0A3S9A9R0</accession>
<evidence type="ECO:0000256" key="7">
    <source>
        <dbReference type="ARBA" id="ARBA00023224"/>
    </source>
</evidence>
<dbReference type="PROSITE" id="PS50111">
    <property type="entry name" value="CHEMOTAXIS_TRANSDUC_2"/>
    <property type="match status" value="1"/>
</dbReference>
<dbReference type="InterPro" id="IPR029151">
    <property type="entry name" value="Sensor-like_sf"/>
</dbReference>
<dbReference type="AlphaFoldDB" id="A0A3S9A9R0"/>
<keyword evidence="6 10" id="KW-0472">Membrane</keyword>
<dbReference type="Pfam" id="PF02743">
    <property type="entry name" value="dCache_1"/>
    <property type="match status" value="1"/>
</dbReference>
<evidence type="ECO:0000259" key="11">
    <source>
        <dbReference type="PROSITE" id="PS50111"/>
    </source>
</evidence>
<keyword evidence="4 10" id="KW-0812">Transmembrane</keyword>